<gene>
    <name evidence="1" type="ORF">FYL31_10635</name>
</gene>
<evidence type="ECO:0000313" key="2">
    <source>
        <dbReference type="Proteomes" id="UP000324327"/>
    </source>
</evidence>
<reference evidence="1 2" key="1">
    <citation type="submission" date="2019-08" db="EMBL/GenBank/DDBJ databases">
        <authorList>
            <person name="Duncan S."/>
            <person name="Walker A."/>
        </authorList>
    </citation>
    <scope>NUCLEOTIDE SEQUENCE [LARGE SCALE GENOMIC DNA]</scope>
    <source>
        <strain evidence="1 2">T3WBe13</strain>
    </source>
</reference>
<dbReference type="InterPro" id="IPR026989">
    <property type="entry name" value="TnpV"/>
</dbReference>
<dbReference type="EMBL" id="VSTF01000012">
    <property type="protein sequence ID" value="TYL58310.1"/>
    <property type="molecule type" value="Genomic_DNA"/>
</dbReference>
<name>A0A5S4VH05_9FIRM</name>
<dbReference type="Pfam" id="PF14198">
    <property type="entry name" value="TnpV"/>
    <property type="match status" value="1"/>
</dbReference>
<reference evidence="1 2" key="2">
    <citation type="submission" date="2019-09" db="EMBL/GenBank/DDBJ databases">
        <title>Strain-level analysis of Eubacterium rectale using genomes from metagenomes.</title>
        <authorList>
            <person name="Karcher N."/>
            <person name="Segata N."/>
        </authorList>
    </citation>
    <scope>NUCLEOTIDE SEQUENCE [LARGE SCALE GENOMIC DNA]</scope>
    <source>
        <strain evidence="1 2">T3WBe13</strain>
    </source>
</reference>
<dbReference type="Proteomes" id="UP000324327">
    <property type="component" value="Unassembled WGS sequence"/>
</dbReference>
<organism evidence="1 2">
    <name type="scientific">Agathobacter rectalis</name>
    <dbReference type="NCBI Taxonomy" id="39491"/>
    <lineage>
        <taxon>Bacteria</taxon>
        <taxon>Bacillati</taxon>
        <taxon>Bacillota</taxon>
        <taxon>Clostridia</taxon>
        <taxon>Lachnospirales</taxon>
        <taxon>Lachnospiraceae</taxon>
        <taxon>Agathobacter</taxon>
    </lineage>
</organism>
<proteinExistence type="predicted"/>
<protein>
    <submittedName>
        <fullName evidence="1">TnpV protein</fullName>
    </submittedName>
</protein>
<dbReference type="AlphaFoldDB" id="A0A5S4VH05"/>
<dbReference type="RefSeq" id="WP_147585480.1">
    <property type="nucleotide sequence ID" value="NZ_VSTF01000012.1"/>
</dbReference>
<evidence type="ECO:0000313" key="1">
    <source>
        <dbReference type="EMBL" id="TYL58310.1"/>
    </source>
</evidence>
<accession>A0A5S4VH05</accession>
<sequence>MGRIKIPYVERDGILYPVLTIPKDMELSAVGKYGLLWLSYMKENHKQRYRTLARLGCINSQAHEVNEEAYKMLDTITSQHLKKHPPEHPGSTMEMWKLREQAKSIAEEVVLSDIVYQYH</sequence>
<comment type="caution">
    <text evidence="1">The sequence shown here is derived from an EMBL/GenBank/DDBJ whole genome shotgun (WGS) entry which is preliminary data.</text>
</comment>